<sequence length="555" mass="60418">MATIVIATAMNLSCTSVQNLEALHQAIAVRRMDVKVTPIAGLDIGDLPSLEDIGQRKGSQEGERLFVRTPEGTVEVYAWDSGRYEKIGLVTDGAPNRPYKGTQSQVSQSRPKVYLDGKPYDYVFDVDVDGKMLKLPYNRNQNVFEAAQSFINENSQFVSQIHKEEIQNFILQNIDPQDVQQLIGSQQQPSAAPTAAGGGAVSEPLFSQFAREAALMRESGASHVPSYTEALRNLESAGVTASDVAFSAYAREEIELQKSQKASQEPAVEKNDVVAWTKHALLTAFNTEGAQKKVIELTGDATSGEVVRRVEKAVTGDPSVEVLAEAIRLYTQLPESSRFPALDLLRYLLAVVPRPYEWLMLLLNAEVNVGDTSPLEFMKECVVGIGRMHDLEKLVAVRLFHHVAAAVDGLPANTTLAVEQVDVLSDMFTTAPNSLIKSNMNGNLKRAISALLQSVSLVLAHGTPSLSGEFRLNCTRECMRMISRLLLLEPISSPLVADLLATVLTLLQTHSVADAAAEVGRSSLLHVVGALRNGSEQRCRGAVDKILRILDTEAS</sequence>
<dbReference type="PANTHER" id="PTHR19849">
    <property type="entry name" value="PHOSPHOLIPASE A-2-ACTIVATING PROTEIN"/>
    <property type="match status" value="1"/>
</dbReference>
<dbReference type="InterPro" id="IPR011989">
    <property type="entry name" value="ARM-like"/>
</dbReference>
<dbReference type="GO" id="GO:0010992">
    <property type="term" value="P:ubiquitin recycling"/>
    <property type="evidence" value="ECO:0007669"/>
    <property type="project" value="TreeGrafter"/>
</dbReference>
<dbReference type="VEuPathDB" id="TriTrypDB:TcIL3000_0_44870"/>
<dbReference type="Proteomes" id="UP000000702">
    <property type="component" value="Unassembled WGS sequence"/>
</dbReference>
<keyword evidence="4" id="KW-0677">Repeat</keyword>
<keyword evidence="3" id="KW-0853">WD repeat</keyword>
<gene>
    <name evidence="7" type="ORF">TCIL3000_0_44870</name>
</gene>
<dbReference type="Gene3D" id="3.10.20.870">
    <property type="entry name" value="PFU (PLAA family ubiquitin binding), C-terminal domain"/>
    <property type="match status" value="1"/>
</dbReference>
<dbReference type="Pfam" id="PF09070">
    <property type="entry name" value="PFU"/>
    <property type="match status" value="1"/>
</dbReference>
<name>F9W995_TRYCI</name>
<dbReference type="OMA" id="NCTRECM"/>
<evidence type="ECO:0000259" key="6">
    <source>
        <dbReference type="PROSITE" id="PS51396"/>
    </source>
</evidence>
<dbReference type="GO" id="GO:0043161">
    <property type="term" value="P:proteasome-mediated ubiquitin-dependent protein catabolic process"/>
    <property type="evidence" value="ECO:0007669"/>
    <property type="project" value="TreeGrafter"/>
</dbReference>
<accession>F9W995</accession>
<feature type="domain" description="PFU" evidence="5">
    <location>
        <begin position="76"/>
        <end position="184"/>
    </location>
</feature>
<feature type="domain" description="PUL" evidence="6">
    <location>
        <begin position="272"/>
        <end position="549"/>
    </location>
</feature>
<dbReference type="GO" id="GO:0043130">
    <property type="term" value="F:ubiquitin binding"/>
    <property type="evidence" value="ECO:0007669"/>
    <property type="project" value="TreeGrafter"/>
</dbReference>
<proteinExistence type="predicted"/>
<keyword evidence="8" id="KW-1185">Reference proteome</keyword>
<evidence type="ECO:0000256" key="4">
    <source>
        <dbReference type="ARBA" id="ARBA00022737"/>
    </source>
</evidence>
<protein>
    <submittedName>
        <fullName evidence="7">WGS project CAEQ00000000 data, annotated contig 1839</fullName>
    </submittedName>
</protein>
<reference evidence="7 8" key="2">
    <citation type="journal article" date="2012" name="Proc. Natl. Acad. Sci. U.S.A.">
        <title>Antigenic diversity is generated by distinct evolutionary mechanisms in African trypanosome species.</title>
        <authorList>
            <person name="Jackson A.P."/>
            <person name="Berry A."/>
            <person name="Aslett M."/>
            <person name="Allison H.C."/>
            <person name="Burton P."/>
            <person name="Vavrova-Anderson J."/>
            <person name="Brown R."/>
            <person name="Browne H."/>
            <person name="Corton N."/>
            <person name="Hauser H."/>
            <person name="Gamble J."/>
            <person name="Gilderthorp R."/>
            <person name="Marcello L."/>
            <person name="McQuillan J."/>
            <person name="Otto T.D."/>
            <person name="Quail M.A."/>
            <person name="Sanders M.J."/>
            <person name="van Tonder A."/>
            <person name="Ginger M.L."/>
            <person name="Field M.C."/>
            <person name="Barry J.D."/>
            <person name="Hertz-Fowler C."/>
            <person name="Berriman M."/>
        </authorList>
    </citation>
    <scope>NUCLEOTIDE SEQUENCE [LARGE SCALE GENOMIC DNA]</scope>
    <source>
        <strain evidence="7 8">IL3000</strain>
    </source>
</reference>
<keyword evidence="2" id="KW-0963">Cytoplasm</keyword>
<dbReference type="InterPro" id="IPR015155">
    <property type="entry name" value="PFU"/>
</dbReference>
<dbReference type="InterPro" id="IPR038122">
    <property type="entry name" value="PFU_sf"/>
</dbReference>
<dbReference type="PANTHER" id="PTHR19849:SF0">
    <property type="entry name" value="PHOSPHOLIPASE A-2-ACTIVATING PROTEIN"/>
    <property type="match status" value="1"/>
</dbReference>
<reference evidence="8" key="1">
    <citation type="submission" date="2011-07" db="EMBL/GenBank/DDBJ databases">
        <title>Divergent evolution of antigenic variation in African trypanosomes.</title>
        <authorList>
            <person name="Jackson A.P."/>
            <person name="Berry A."/>
            <person name="Allison H.C."/>
            <person name="Burton P."/>
            <person name="Anderson J."/>
            <person name="Aslett M."/>
            <person name="Brown R."/>
            <person name="Corton N."/>
            <person name="Harris D."/>
            <person name="Hauser H."/>
            <person name="Gamble J."/>
            <person name="Gilderthorp R."/>
            <person name="McQuillan J."/>
            <person name="Quail M.A."/>
            <person name="Sanders M."/>
            <person name="Van Tonder A."/>
            <person name="Ginger M.L."/>
            <person name="Donelson J.E."/>
            <person name="Field M.C."/>
            <person name="Barry J.D."/>
            <person name="Berriman M."/>
            <person name="Hertz-Fowler C."/>
        </authorList>
    </citation>
    <scope>NUCLEOTIDE SEQUENCE [LARGE SCALE GENOMIC DNA]</scope>
    <source>
        <strain evidence="8">IL3000</strain>
    </source>
</reference>
<dbReference type="PROSITE" id="PS51396">
    <property type="entry name" value="PUL"/>
    <property type="match status" value="1"/>
</dbReference>
<evidence type="ECO:0000256" key="2">
    <source>
        <dbReference type="ARBA" id="ARBA00022490"/>
    </source>
</evidence>
<dbReference type="Pfam" id="PF08324">
    <property type="entry name" value="PUL"/>
    <property type="match status" value="1"/>
</dbReference>
<dbReference type="GO" id="GO:0005737">
    <property type="term" value="C:cytoplasm"/>
    <property type="evidence" value="ECO:0007669"/>
    <property type="project" value="UniProtKB-SubCell"/>
</dbReference>
<evidence type="ECO:0000259" key="5">
    <source>
        <dbReference type="PROSITE" id="PS51394"/>
    </source>
</evidence>
<evidence type="ECO:0000256" key="3">
    <source>
        <dbReference type="ARBA" id="ARBA00022574"/>
    </source>
</evidence>
<evidence type="ECO:0000256" key="1">
    <source>
        <dbReference type="ARBA" id="ARBA00004496"/>
    </source>
</evidence>
<comment type="caution">
    <text evidence="7">The sequence shown here is derived from an EMBL/GenBank/DDBJ whole genome shotgun (WGS) entry which is preliminary data.</text>
</comment>
<dbReference type="EMBL" id="CAEQ01001285">
    <property type="protein sequence ID" value="CCD13786.1"/>
    <property type="molecule type" value="Genomic_DNA"/>
</dbReference>
<comment type="subcellular location">
    <subcellularLocation>
        <location evidence="1">Cytoplasm</location>
    </subcellularLocation>
</comment>
<dbReference type="PROSITE" id="PS51394">
    <property type="entry name" value="PFU"/>
    <property type="match status" value="1"/>
</dbReference>
<organism evidence="7 8">
    <name type="scientific">Trypanosoma congolense (strain IL3000)</name>
    <dbReference type="NCBI Taxonomy" id="1068625"/>
    <lineage>
        <taxon>Eukaryota</taxon>
        <taxon>Discoba</taxon>
        <taxon>Euglenozoa</taxon>
        <taxon>Kinetoplastea</taxon>
        <taxon>Metakinetoplastina</taxon>
        <taxon>Trypanosomatida</taxon>
        <taxon>Trypanosomatidae</taxon>
        <taxon>Trypanosoma</taxon>
        <taxon>Nannomonas</taxon>
    </lineage>
</organism>
<evidence type="ECO:0000313" key="7">
    <source>
        <dbReference type="EMBL" id="CCD13786.1"/>
    </source>
</evidence>
<dbReference type="GO" id="GO:0005634">
    <property type="term" value="C:nucleus"/>
    <property type="evidence" value="ECO:0007669"/>
    <property type="project" value="TreeGrafter"/>
</dbReference>
<dbReference type="AlphaFoldDB" id="F9W995"/>
<dbReference type="InterPro" id="IPR013535">
    <property type="entry name" value="PUL_dom"/>
</dbReference>
<evidence type="ECO:0000313" key="8">
    <source>
        <dbReference type="Proteomes" id="UP000000702"/>
    </source>
</evidence>
<dbReference type="Gene3D" id="1.25.10.10">
    <property type="entry name" value="Leucine-rich Repeat Variant"/>
    <property type="match status" value="1"/>
</dbReference>